<organism evidence="6 7">
    <name type="scientific">Agaricus bisporus var. burnettii (strain JB137-S8 / ATCC MYA-4627 / FGSC 10392)</name>
    <name type="common">White button mushroom</name>
    <dbReference type="NCBI Taxonomy" id="597362"/>
    <lineage>
        <taxon>Eukaryota</taxon>
        <taxon>Fungi</taxon>
        <taxon>Dikarya</taxon>
        <taxon>Basidiomycota</taxon>
        <taxon>Agaricomycotina</taxon>
        <taxon>Agaricomycetes</taxon>
        <taxon>Agaricomycetidae</taxon>
        <taxon>Agaricales</taxon>
        <taxon>Agaricineae</taxon>
        <taxon>Agaricaceae</taxon>
        <taxon>Agaricus</taxon>
    </lineage>
</organism>
<accession>K5W9V2</accession>
<keyword evidence="7" id="KW-1185">Reference proteome</keyword>
<evidence type="ECO:0000256" key="5">
    <source>
        <dbReference type="SAM" id="MobiDB-lite"/>
    </source>
</evidence>
<dbReference type="InParanoid" id="K5W9V2"/>
<dbReference type="RefSeq" id="XP_007325502.1">
    <property type="nucleotide sequence ID" value="XM_007325440.1"/>
</dbReference>
<dbReference type="InterPro" id="IPR010591">
    <property type="entry name" value="ATP11"/>
</dbReference>
<dbReference type="HOGENOM" id="CLU_054226_0_0_1"/>
<dbReference type="GeneID" id="18832293"/>
<dbReference type="GO" id="GO:0033615">
    <property type="term" value="P:mitochondrial proton-transporting ATP synthase complex assembly"/>
    <property type="evidence" value="ECO:0007669"/>
    <property type="project" value="TreeGrafter"/>
</dbReference>
<evidence type="ECO:0000256" key="2">
    <source>
        <dbReference type="ARBA" id="ARBA00009116"/>
    </source>
</evidence>
<proteinExistence type="inferred from homology"/>
<dbReference type="KEGG" id="abp:AGABI1DRAFT88560"/>
<protein>
    <recommendedName>
        <fullName evidence="8">ATP11-domain-containing protein</fullName>
    </recommendedName>
</protein>
<evidence type="ECO:0000313" key="7">
    <source>
        <dbReference type="Proteomes" id="UP000008493"/>
    </source>
</evidence>
<keyword evidence="4" id="KW-0496">Mitochondrion</keyword>
<evidence type="ECO:0000313" key="6">
    <source>
        <dbReference type="EMBL" id="EKM83624.1"/>
    </source>
</evidence>
<keyword evidence="3" id="KW-0809">Transit peptide</keyword>
<dbReference type="PANTHER" id="PTHR13126">
    <property type="entry name" value="CHAPERONE ATP11"/>
    <property type="match status" value="1"/>
</dbReference>
<evidence type="ECO:0008006" key="8">
    <source>
        <dbReference type="Google" id="ProtNLM"/>
    </source>
</evidence>
<comment type="similarity">
    <text evidence="2">Belongs to the ATP11 family.</text>
</comment>
<dbReference type="STRING" id="597362.K5W9V2"/>
<feature type="region of interest" description="Disordered" evidence="5">
    <location>
        <begin position="65"/>
        <end position="87"/>
    </location>
</feature>
<dbReference type="Pfam" id="PF06644">
    <property type="entry name" value="ATP11"/>
    <property type="match status" value="1"/>
</dbReference>
<dbReference type="GO" id="GO:0005739">
    <property type="term" value="C:mitochondrion"/>
    <property type="evidence" value="ECO:0007669"/>
    <property type="project" value="UniProtKB-SubCell"/>
</dbReference>
<feature type="region of interest" description="Disordered" evidence="5">
    <location>
        <begin position="169"/>
        <end position="202"/>
    </location>
</feature>
<evidence type="ECO:0000256" key="3">
    <source>
        <dbReference type="ARBA" id="ARBA00022946"/>
    </source>
</evidence>
<dbReference type="OMA" id="FLQWGFH"/>
<dbReference type="Proteomes" id="UP000008493">
    <property type="component" value="Unassembled WGS sequence"/>
</dbReference>
<dbReference type="eggNOG" id="KOG3281">
    <property type="taxonomic scope" value="Eukaryota"/>
</dbReference>
<reference evidence="7" key="1">
    <citation type="journal article" date="2012" name="Proc. Natl. Acad. Sci. U.S.A.">
        <title>Genome sequence of the button mushroom Agaricus bisporus reveals mechanisms governing adaptation to a humic-rich ecological niche.</title>
        <authorList>
            <person name="Morin E."/>
            <person name="Kohler A."/>
            <person name="Baker A.R."/>
            <person name="Foulongne-Oriol M."/>
            <person name="Lombard V."/>
            <person name="Nagy L.G."/>
            <person name="Ohm R.A."/>
            <person name="Patyshakuliyeva A."/>
            <person name="Brun A."/>
            <person name="Aerts A.L."/>
            <person name="Bailey A.M."/>
            <person name="Billette C."/>
            <person name="Coutinho P.M."/>
            <person name="Deakin G."/>
            <person name="Doddapaneni H."/>
            <person name="Floudas D."/>
            <person name="Grimwood J."/>
            <person name="Hilden K."/>
            <person name="Kuees U."/>
            <person name="LaButti K.M."/>
            <person name="Lapidus A."/>
            <person name="Lindquist E.A."/>
            <person name="Lucas S.M."/>
            <person name="Murat C."/>
            <person name="Riley R.W."/>
            <person name="Salamov A.A."/>
            <person name="Schmutz J."/>
            <person name="Subramanian V."/>
            <person name="Woesten H.A.B."/>
            <person name="Xu J."/>
            <person name="Eastwood D.C."/>
            <person name="Foster G.D."/>
            <person name="Sonnenberg A.S."/>
            <person name="Cullen D."/>
            <person name="de Vries R.P."/>
            <person name="Lundell T."/>
            <person name="Hibbett D.S."/>
            <person name="Henrissat B."/>
            <person name="Burton K.S."/>
            <person name="Kerrigan R.W."/>
            <person name="Challen M.P."/>
            <person name="Grigoriev I.V."/>
            <person name="Martin F."/>
        </authorList>
    </citation>
    <scope>NUCLEOTIDE SEQUENCE [LARGE SCALE GENOMIC DNA]</scope>
    <source>
        <strain evidence="7">JB137-S8 / ATCC MYA-4627 / FGSC 10392</strain>
    </source>
</reference>
<dbReference type="OrthoDB" id="16535at2759"/>
<evidence type="ECO:0000256" key="4">
    <source>
        <dbReference type="ARBA" id="ARBA00023128"/>
    </source>
</evidence>
<dbReference type="AlphaFoldDB" id="K5W9V2"/>
<dbReference type="EMBL" id="JH971385">
    <property type="protein sequence ID" value="EKM83624.1"/>
    <property type="molecule type" value="Genomic_DNA"/>
</dbReference>
<sequence>MLSFAISSSRANATRPAVRVINRGFYGSPTVRESVGEKVREMGQKVNKKVGKGLASAIEQGEKITTAGKEKLEGAQSEAEQTKDSLKEKAHSVCPSCRGTLSVSNSSYSRGSLVAHHYTVDYESKYAEKMRQLAAEKGLSMNELKEMAMKSQKEEIRRRRQEREEQMAIHVVEQEDSTDKSTSRSSSAPLLDKSRKDSSPVKPLSSILNFTQVLSTHHTSEQIAHLWNGFHMSRSGGTGRGYLSASIPLSLYNKMSTVAEKYPTFVIPIRRPRNSVPAPSITGGNEDAYEFYFLQWDFHGAPPVPTADPFAKVPTSENSNPKLSTILFTPLEEYKLRNTFATPYLVLTNYTDLASTHSQVLLRGEITPRSNSGKFMLSQEDAQRLSMAIQKFYLWGDGGGEGEKLLKIFHERPDEFRWEDLLKLADWDV</sequence>
<dbReference type="PANTHER" id="PTHR13126:SF0">
    <property type="entry name" value="ATP SYNTHASE MITOCHONDRIAL F1 COMPLEX ASSEMBLY FACTOR 1"/>
    <property type="match status" value="1"/>
</dbReference>
<evidence type="ECO:0000256" key="1">
    <source>
        <dbReference type="ARBA" id="ARBA00004173"/>
    </source>
</evidence>
<comment type="subcellular location">
    <subcellularLocation>
        <location evidence="1">Mitochondrion</location>
    </subcellularLocation>
</comment>
<gene>
    <name evidence="6" type="ORF">AGABI1DRAFT_88560</name>
</gene>
<name>K5W9V2_AGABU</name>